<dbReference type="InterPro" id="IPR050176">
    <property type="entry name" value="LTTR"/>
</dbReference>
<dbReference type="RefSeq" id="WP_407051029.1">
    <property type="nucleotide sequence ID" value="NZ_CP158568.1"/>
</dbReference>
<dbReference type="PANTHER" id="PTHR30579">
    <property type="entry name" value="TRANSCRIPTIONAL REGULATOR"/>
    <property type="match status" value="1"/>
</dbReference>
<dbReference type="GO" id="GO:0003677">
    <property type="term" value="F:DNA binding"/>
    <property type="evidence" value="ECO:0007669"/>
    <property type="project" value="UniProtKB-KW"/>
</dbReference>
<dbReference type="GO" id="GO:0003700">
    <property type="term" value="F:DNA-binding transcription factor activity"/>
    <property type="evidence" value="ECO:0007669"/>
    <property type="project" value="InterPro"/>
</dbReference>
<keyword evidence="2" id="KW-0805">Transcription regulation</keyword>
<dbReference type="InterPro" id="IPR036390">
    <property type="entry name" value="WH_DNA-bd_sf"/>
</dbReference>
<dbReference type="AlphaFoldDB" id="A0AAU7XGU5"/>
<evidence type="ECO:0000256" key="4">
    <source>
        <dbReference type="ARBA" id="ARBA00023163"/>
    </source>
</evidence>
<sequence>MKNFPTDLLRTFVAVVDLDNCTRAGERVGRTQSAVSLQLKRLQELAGAPLFVREAGGALTETGQILANYARRMLALNDELVMRLARKSLQGRLQIGLPSDYADQMLGKLLAHPNARDAGVGFDVTCELSVALLDGLAEGRYDVVVAMTPDAPAENAFIAARERLVWVGRPEAVAGPDEILRIVASPEGCLYRGAMLEALQRDGRPFEIVYTNPSFAGLDAAIASGFGVTAVAGSIVPARLARLPEPSGLPALGDAVVGVYLGKGEQRAAALSLAALLAELTGLGGATARLAS</sequence>
<organism evidence="6">
    <name type="scientific">Methyloraptor flagellatus</name>
    <dbReference type="NCBI Taxonomy" id="3162530"/>
    <lineage>
        <taxon>Bacteria</taxon>
        <taxon>Pseudomonadati</taxon>
        <taxon>Pseudomonadota</taxon>
        <taxon>Alphaproteobacteria</taxon>
        <taxon>Hyphomicrobiales</taxon>
        <taxon>Ancalomicrobiaceae</taxon>
        <taxon>Methyloraptor</taxon>
    </lineage>
</organism>
<evidence type="ECO:0000313" key="6">
    <source>
        <dbReference type="EMBL" id="XBY45934.1"/>
    </source>
</evidence>
<dbReference type="PANTHER" id="PTHR30579:SF7">
    <property type="entry name" value="HTH-TYPE TRANSCRIPTIONAL REGULATOR LRHA-RELATED"/>
    <property type="match status" value="1"/>
</dbReference>
<dbReference type="SUPFAM" id="SSF46785">
    <property type="entry name" value="Winged helix' DNA-binding domain"/>
    <property type="match status" value="1"/>
</dbReference>
<dbReference type="PRINTS" id="PR00039">
    <property type="entry name" value="HTHLYSR"/>
</dbReference>
<name>A0AAU7XGU5_9HYPH</name>
<comment type="similarity">
    <text evidence="1">Belongs to the LysR transcriptional regulatory family.</text>
</comment>
<accession>A0AAU7XGU5</accession>
<evidence type="ECO:0000256" key="3">
    <source>
        <dbReference type="ARBA" id="ARBA00023125"/>
    </source>
</evidence>
<dbReference type="PROSITE" id="PS50931">
    <property type="entry name" value="HTH_LYSR"/>
    <property type="match status" value="1"/>
</dbReference>
<gene>
    <name evidence="6" type="ORF">ABS361_06720</name>
</gene>
<evidence type="ECO:0000256" key="1">
    <source>
        <dbReference type="ARBA" id="ARBA00009437"/>
    </source>
</evidence>
<dbReference type="KEGG" id="mflg:ABS361_06720"/>
<dbReference type="Pfam" id="PF00126">
    <property type="entry name" value="HTH_1"/>
    <property type="match status" value="1"/>
</dbReference>
<feature type="domain" description="HTH lysR-type" evidence="5">
    <location>
        <begin position="4"/>
        <end position="60"/>
    </location>
</feature>
<protein>
    <submittedName>
        <fullName evidence="6">LysR substrate-binding domain-containing protein</fullName>
    </submittedName>
</protein>
<keyword evidence="3" id="KW-0238">DNA-binding</keyword>
<dbReference type="EMBL" id="CP158568">
    <property type="protein sequence ID" value="XBY45934.1"/>
    <property type="molecule type" value="Genomic_DNA"/>
</dbReference>
<dbReference type="Gene3D" id="1.10.10.10">
    <property type="entry name" value="Winged helix-like DNA-binding domain superfamily/Winged helix DNA-binding domain"/>
    <property type="match status" value="1"/>
</dbReference>
<dbReference type="InterPro" id="IPR000847">
    <property type="entry name" value="LysR_HTH_N"/>
</dbReference>
<dbReference type="Pfam" id="PF03466">
    <property type="entry name" value="LysR_substrate"/>
    <property type="match status" value="1"/>
</dbReference>
<dbReference type="InterPro" id="IPR036388">
    <property type="entry name" value="WH-like_DNA-bd_sf"/>
</dbReference>
<dbReference type="SUPFAM" id="SSF53850">
    <property type="entry name" value="Periplasmic binding protein-like II"/>
    <property type="match status" value="1"/>
</dbReference>
<evidence type="ECO:0000256" key="2">
    <source>
        <dbReference type="ARBA" id="ARBA00023015"/>
    </source>
</evidence>
<keyword evidence="4" id="KW-0804">Transcription</keyword>
<proteinExistence type="inferred from homology"/>
<reference evidence="6" key="1">
    <citation type="submission" date="2024-06" db="EMBL/GenBank/DDBJ databases">
        <title>Methylostella associata gen. nov., sp. nov., a novel Ancalomicrobiaceae-affiliated facultatively methylotrophic bacteria that feed on methanotrophs of the genus Methylococcus.</title>
        <authorList>
            <person name="Saltykova V."/>
            <person name="Danilova O.V."/>
            <person name="Oshkin I.Y."/>
            <person name="Belova S.E."/>
            <person name="Pimenov N.V."/>
            <person name="Dedysh S.N."/>
        </authorList>
    </citation>
    <scope>NUCLEOTIDE SEQUENCE</scope>
    <source>
        <strain evidence="6">S20</strain>
    </source>
</reference>
<dbReference type="Gene3D" id="3.40.190.10">
    <property type="entry name" value="Periplasmic binding protein-like II"/>
    <property type="match status" value="2"/>
</dbReference>
<dbReference type="InterPro" id="IPR005119">
    <property type="entry name" value="LysR_subst-bd"/>
</dbReference>
<evidence type="ECO:0000259" key="5">
    <source>
        <dbReference type="PROSITE" id="PS50931"/>
    </source>
</evidence>